<keyword evidence="1" id="KW-0472">Membrane</keyword>
<organism evidence="3 5">
    <name type="scientific">Mucilaginibacter lappiensis</name>
    <dbReference type="NCBI Taxonomy" id="354630"/>
    <lineage>
        <taxon>Bacteria</taxon>
        <taxon>Pseudomonadati</taxon>
        <taxon>Bacteroidota</taxon>
        <taxon>Sphingobacteriia</taxon>
        <taxon>Sphingobacteriales</taxon>
        <taxon>Sphingobacteriaceae</taxon>
        <taxon>Mucilaginibacter</taxon>
    </lineage>
</organism>
<feature type="transmembrane region" description="Helical" evidence="1">
    <location>
        <begin position="6"/>
        <end position="25"/>
    </location>
</feature>
<evidence type="ECO:0000313" key="2">
    <source>
        <dbReference type="EMBL" id="MBB6110803.1"/>
    </source>
</evidence>
<proteinExistence type="predicted"/>
<keyword evidence="1" id="KW-0812">Transmembrane</keyword>
<dbReference type="EMBL" id="JACHCA010000005">
    <property type="protein sequence ID" value="MBB6128150.1"/>
    <property type="molecule type" value="Genomic_DNA"/>
</dbReference>
<dbReference type="EMBL" id="JACHCB010000009">
    <property type="protein sequence ID" value="MBB6110803.1"/>
    <property type="molecule type" value="Genomic_DNA"/>
</dbReference>
<protein>
    <submittedName>
        <fullName evidence="3">Uncharacterized protein</fullName>
    </submittedName>
</protein>
<dbReference type="Proteomes" id="UP000541583">
    <property type="component" value="Unassembled WGS sequence"/>
</dbReference>
<evidence type="ECO:0000313" key="3">
    <source>
        <dbReference type="EMBL" id="MBB6128150.1"/>
    </source>
</evidence>
<evidence type="ECO:0000256" key="1">
    <source>
        <dbReference type="SAM" id="Phobius"/>
    </source>
</evidence>
<dbReference type="Proteomes" id="UP000548326">
    <property type="component" value="Unassembled WGS sequence"/>
</dbReference>
<comment type="caution">
    <text evidence="3">The sequence shown here is derived from an EMBL/GenBank/DDBJ whole genome shotgun (WGS) entry which is preliminary data.</text>
</comment>
<reference evidence="4 5" key="1">
    <citation type="submission" date="2020-08" db="EMBL/GenBank/DDBJ databases">
        <title>Genomic Encyclopedia of Type Strains, Phase IV (KMG-V): Genome sequencing to study the core and pangenomes of soil and plant-associated prokaryotes.</title>
        <authorList>
            <person name="Whitman W."/>
        </authorList>
    </citation>
    <scope>NUCLEOTIDE SEQUENCE [LARGE SCALE GENOMIC DNA]</scope>
    <source>
        <strain evidence="2 4">ANJLi2</strain>
        <strain evidence="3 5">MP601</strain>
    </source>
</reference>
<sequence>MGFPILFLFYLEYTVYLFCNFFAGINGNIITAKKATTSNTTNITLIFLINI</sequence>
<keyword evidence="1" id="KW-1133">Transmembrane helix</keyword>
<evidence type="ECO:0000313" key="5">
    <source>
        <dbReference type="Proteomes" id="UP000548326"/>
    </source>
</evidence>
<evidence type="ECO:0000313" key="4">
    <source>
        <dbReference type="Proteomes" id="UP000541583"/>
    </source>
</evidence>
<gene>
    <name evidence="3" type="ORF">HDF22_002263</name>
    <name evidence="2" type="ORF">HDF23_003564</name>
</gene>
<name>A0A1N7CI09_9SPHI</name>
<dbReference type="AlphaFoldDB" id="A0A1N7CI09"/>
<keyword evidence="4" id="KW-1185">Reference proteome</keyword>
<accession>A0A1N7CI09</accession>